<accession>X1AAR9</accession>
<dbReference type="InterPro" id="IPR000086">
    <property type="entry name" value="NUDIX_hydrolase_dom"/>
</dbReference>
<sequence length="151" mass="17222">MNHRISAGVLVINQDKILLVNHKKPGHYDFWVAPGGGVLGTEDIESAAIREAKEETGLTVDSLKLAYIEEFYKPNVRECKFWFCTNSSNGELHIEQKSAKRESITDVQFVSRSKLNDLTVFPSVVADQLWDDIEKDLLSPKYLGIREMQFY</sequence>
<evidence type="ECO:0000256" key="2">
    <source>
        <dbReference type="ARBA" id="ARBA00022801"/>
    </source>
</evidence>
<organism evidence="5">
    <name type="scientific">marine sediment metagenome</name>
    <dbReference type="NCBI Taxonomy" id="412755"/>
    <lineage>
        <taxon>unclassified sequences</taxon>
        <taxon>metagenomes</taxon>
        <taxon>ecological metagenomes</taxon>
    </lineage>
</organism>
<keyword evidence="2" id="KW-0378">Hydrolase</keyword>
<protein>
    <recommendedName>
        <fullName evidence="4">Nudix hydrolase domain-containing protein</fullName>
    </recommendedName>
</protein>
<evidence type="ECO:0000256" key="1">
    <source>
        <dbReference type="ARBA" id="ARBA00001946"/>
    </source>
</evidence>
<feature type="domain" description="Nudix hydrolase" evidence="4">
    <location>
        <begin position="2"/>
        <end position="132"/>
    </location>
</feature>
<dbReference type="PROSITE" id="PS00893">
    <property type="entry name" value="NUDIX_BOX"/>
    <property type="match status" value="1"/>
</dbReference>
<reference evidence="5" key="1">
    <citation type="journal article" date="2014" name="Front. Microbiol.">
        <title>High frequency of phylogenetically diverse reductive dehalogenase-homologous genes in deep subseafloor sedimentary metagenomes.</title>
        <authorList>
            <person name="Kawai M."/>
            <person name="Futagami T."/>
            <person name="Toyoda A."/>
            <person name="Takaki Y."/>
            <person name="Nishi S."/>
            <person name="Hori S."/>
            <person name="Arai W."/>
            <person name="Tsubouchi T."/>
            <person name="Morono Y."/>
            <person name="Uchiyama I."/>
            <person name="Ito T."/>
            <person name="Fujiyama A."/>
            <person name="Inagaki F."/>
            <person name="Takami H."/>
        </authorList>
    </citation>
    <scope>NUCLEOTIDE SEQUENCE</scope>
    <source>
        <strain evidence="5">Expedition CK06-06</strain>
    </source>
</reference>
<dbReference type="Pfam" id="PF00293">
    <property type="entry name" value="NUDIX"/>
    <property type="match status" value="1"/>
</dbReference>
<keyword evidence="3" id="KW-0460">Magnesium</keyword>
<dbReference type="PANTHER" id="PTHR43046">
    <property type="entry name" value="GDP-MANNOSE MANNOSYL HYDROLASE"/>
    <property type="match status" value="1"/>
</dbReference>
<dbReference type="InterPro" id="IPR020084">
    <property type="entry name" value="NUDIX_hydrolase_CS"/>
</dbReference>
<dbReference type="InterPro" id="IPR015797">
    <property type="entry name" value="NUDIX_hydrolase-like_dom_sf"/>
</dbReference>
<evidence type="ECO:0000256" key="3">
    <source>
        <dbReference type="ARBA" id="ARBA00022842"/>
    </source>
</evidence>
<dbReference type="GO" id="GO:0016787">
    <property type="term" value="F:hydrolase activity"/>
    <property type="evidence" value="ECO:0007669"/>
    <property type="project" value="UniProtKB-KW"/>
</dbReference>
<dbReference type="AlphaFoldDB" id="X1AAR9"/>
<dbReference type="PANTHER" id="PTHR43046:SF12">
    <property type="entry name" value="GDP-MANNOSE MANNOSYL HYDROLASE"/>
    <property type="match status" value="1"/>
</dbReference>
<dbReference type="PROSITE" id="PS51462">
    <property type="entry name" value="NUDIX"/>
    <property type="match status" value="1"/>
</dbReference>
<evidence type="ECO:0000313" key="5">
    <source>
        <dbReference type="EMBL" id="GAG67072.1"/>
    </source>
</evidence>
<dbReference type="SUPFAM" id="SSF55811">
    <property type="entry name" value="Nudix"/>
    <property type="match status" value="1"/>
</dbReference>
<evidence type="ECO:0000259" key="4">
    <source>
        <dbReference type="PROSITE" id="PS51462"/>
    </source>
</evidence>
<gene>
    <name evidence="5" type="ORF">S01H4_18082</name>
</gene>
<proteinExistence type="predicted"/>
<name>X1AAR9_9ZZZZ</name>
<dbReference type="Gene3D" id="3.90.79.10">
    <property type="entry name" value="Nucleoside Triphosphate Pyrophosphohydrolase"/>
    <property type="match status" value="1"/>
</dbReference>
<comment type="caution">
    <text evidence="5">The sequence shown here is derived from an EMBL/GenBank/DDBJ whole genome shotgun (WGS) entry which is preliminary data.</text>
</comment>
<dbReference type="EMBL" id="BART01008000">
    <property type="protein sequence ID" value="GAG67072.1"/>
    <property type="molecule type" value="Genomic_DNA"/>
</dbReference>
<comment type="cofactor">
    <cofactor evidence="1">
        <name>Mg(2+)</name>
        <dbReference type="ChEBI" id="CHEBI:18420"/>
    </cofactor>
</comment>